<dbReference type="Pfam" id="PF00069">
    <property type="entry name" value="Pkinase"/>
    <property type="match status" value="1"/>
</dbReference>
<accession>A0A3S4N8Y6</accession>
<dbReference type="SUPFAM" id="SSF56112">
    <property type="entry name" value="Protein kinase-like (PK-like)"/>
    <property type="match status" value="1"/>
</dbReference>
<dbReference type="OrthoDB" id="4062651at2759"/>
<keyword evidence="5" id="KW-1185">Reference proteome</keyword>
<dbReference type="Proteomes" id="UP000283530">
    <property type="component" value="Unassembled WGS sequence"/>
</dbReference>
<protein>
    <submittedName>
        <fullName evidence="4">Receptor-like cytosolic serine/threonine-protein kinase RBK1</fullName>
    </submittedName>
</protein>
<dbReference type="Gene3D" id="1.10.510.10">
    <property type="entry name" value="Transferase(Phosphotransferase) domain 1"/>
    <property type="match status" value="1"/>
</dbReference>
<feature type="domain" description="Protein kinase" evidence="3">
    <location>
        <begin position="117"/>
        <end position="342"/>
    </location>
</feature>
<dbReference type="PROSITE" id="PS50011">
    <property type="entry name" value="PROTEIN_KINASE_DOM"/>
    <property type="match status" value="1"/>
</dbReference>
<keyword evidence="4" id="KW-0675">Receptor</keyword>
<reference evidence="4 5" key="1">
    <citation type="journal article" date="2019" name="Nat. Plants">
        <title>Stout camphor tree genome fills gaps in understanding of flowering plant genome evolution.</title>
        <authorList>
            <person name="Chaw S.M."/>
            <person name="Liu Y.C."/>
            <person name="Wu Y.W."/>
            <person name="Wang H.Y."/>
            <person name="Lin C.I."/>
            <person name="Wu C.S."/>
            <person name="Ke H.M."/>
            <person name="Chang L.Y."/>
            <person name="Hsu C.Y."/>
            <person name="Yang H.T."/>
            <person name="Sudianto E."/>
            <person name="Hsu M.H."/>
            <person name="Wu K.P."/>
            <person name="Wang L.N."/>
            <person name="Leebens-Mack J.H."/>
            <person name="Tsai I.J."/>
        </authorList>
    </citation>
    <scope>NUCLEOTIDE SEQUENCE [LARGE SCALE GENOMIC DNA]</scope>
    <source>
        <strain evidence="5">cv. Chaw 1501</strain>
        <tissue evidence="4">Young leaves</tissue>
    </source>
</reference>
<name>A0A3S4N8Y6_9MAGN</name>
<dbReference type="PANTHER" id="PTHR47987:SF7">
    <property type="entry name" value="PROTEIN KINASE SUPERFAMILY PROTEIN"/>
    <property type="match status" value="1"/>
</dbReference>
<dbReference type="FunFam" id="3.30.200.20:FF:000389">
    <property type="entry name" value="Receptor-like cytosolic serine/threonine-protein kinase RBK1"/>
    <property type="match status" value="1"/>
</dbReference>
<evidence type="ECO:0000256" key="2">
    <source>
        <dbReference type="SAM" id="MobiDB-lite"/>
    </source>
</evidence>
<dbReference type="InterPro" id="IPR046958">
    <property type="entry name" value="RBK1/2/STUNTED"/>
</dbReference>
<dbReference type="Gene3D" id="3.30.200.20">
    <property type="entry name" value="Phosphorylase Kinase, domain 1"/>
    <property type="match status" value="1"/>
</dbReference>
<dbReference type="PROSITE" id="PS00107">
    <property type="entry name" value="PROTEIN_KINASE_ATP"/>
    <property type="match status" value="1"/>
</dbReference>
<feature type="compositionally biased region" description="Low complexity" evidence="2">
    <location>
        <begin position="20"/>
        <end position="38"/>
    </location>
</feature>
<dbReference type="GO" id="GO:0005524">
    <property type="term" value="F:ATP binding"/>
    <property type="evidence" value="ECO:0007669"/>
    <property type="project" value="UniProtKB-UniRule"/>
</dbReference>
<sequence>MDSMGSDNSSPRCVLEIPISGVDSDNSSSSSNGSSTSSADHGLQWKNLIRVLRKKSMRRLSTFPLASSEIYRRSLSRKLARIRSAEDGIGDYEERTVWKPSWRSFDYEELAAATDNFSSEKLIGKGGHAEVYKGCLSDGQVVAVKRLTKRETEEERIADFLSELGIIAHINHPNAARLLGFGIEGGLHLVLQFSPNGKYFMHGIVNEKTDVFAFGVLLLELITGRRAVDSCRQSLVIWAKPLLDANNVKELIDPCLGDAYNSGEMKRAMSTASMCIDHASTMRPHMKRVVQLLRGEDGKAEPMGKEHRPIVLKALLDVCDLEDYTCSRYLSDLNRHRKLALE</sequence>
<dbReference type="GO" id="GO:0004672">
    <property type="term" value="F:protein kinase activity"/>
    <property type="evidence" value="ECO:0007669"/>
    <property type="project" value="InterPro"/>
</dbReference>
<proteinExistence type="predicted"/>
<evidence type="ECO:0000313" key="4">
    <source>
        <dbReference type="EMBL" id="RWR74127.1"/>
    </source>
</evidence>
<keyword evidence="1" id="KW-0067">ATP-binding</keyword>
<keyword evidence="1" id="KW-0547">Nucleotide-binding</keyword>
<feature type="compositionally biased region" description="Polar residues" evidence="2">
    <location>
        <begin position="1"/>
        <end position="11"/>
    </location>
</feature>
<feature type="binding site" evidence="1">
    <location>
        <position position="145"/>
    </location>
    <ligand>
        <name>ATP</name>
        <dbReference type="ChEBI" id="CHEBI:30616"/>
    </ligand>
</feature>
<keyword evidence="4" id="KW-0418">Kinase</keyword>
<evidence type="ECO:0000256" key="1">
    <source>
        <dbReference type="PROSITE-ProRule" id="PRU10141"/>
    </source>
</evidence>
<evidence type="ECO:0000259" key="3">
    <source>
        <dbReference type="PROSITE" id="PS50011"/>
    </source>
</evidence>
<feature type="region of interest" description="Disordered" evidence="2">
    <location>
        <begin position="1"/>
        <end position="40"/>
    </location>
</feature>
<evidence type="ECO:0000313" key="5">
    <source>
        <dbReference type="Proteomes" id="UP000283530"/>
    </source>
</evidence>
<dbReference type="STRING" id="337451.A0A3S4N8Y6"/>
<organism evidence="4 5">
    <name type="scientific">Cinnamomum micranthum f. kanehirae</name>
    <dbReference type="NCBI Taxonomy" id="337451"/>
    <lineage>
        <taxon>Eukaryota</taxon>
        <taxon>Viridiplantae</taxon>
        <taxon>Streptophyta</taxon>
        <taxon>Embryophyta</taxon>
        <taxon>Tracheophyta</taxon>
        <taxon>Spermatophyta</taxon>
        <taxon>Magnoliopsida</taxon>
        <taxon>Magnoliidae</taxon>
        <taxon>Laurales</taxon>
        <taxon>Lauraceae</taxon>
        <taxon>Cinnamomum</taxon>
    </lineage>
</organism>
<gene>
    <name evidence="4" type="ORF">CKAN_00244200</name>
</gene>
<dbReference type="AlphaFoldDB" id="A0A3S4N8Y6"/>
<dbReference type="EMBL" id="QPKB01000001">
    <property type="protein sequence ID" value="RWR74127.1"/>
    <property type="molecule type" value="Genomic_DNA"/>
</dbReference>
<dbReference type="InterPro" id="IPR011009">
    <property type="entry name" value="Kinase-like_dom_sf"/>
</dbReference>
<dbReference type="PANTHER" id="PTHR47987">
    <property type="entry name" value="OS08G0249100 PROTEIN"/>
    <property type="match status" value="1"/>
</dbReference>
<dbReference type="InterPro" id="IPR017441">
    <property type="entry name" value="Protein_kinase_ATP_BS"/>
</dbReference>
<dbReference type="InterPro" id="IPR000719">
    <property type="entry name" value="Prot_kinase_dom"/>
</dbReference>
<keyword evidence="4" id="KW-0808">Transferase</keyword>
<comment type="caution">
    <text evidence="4">The sequence shown here is derived from an EMBL/GenBank/DDBJ whole genome shotgun (WGS) entry which is preliminary data.</text>
</comment>